<proteinExistence type="inferred from homology"/>
<dbReference type="SUPFAM" id="SSF53850">
    <property type="entry name" value="Periplasmic binding protein-like II"/>
    <property type="match status" value="1"/>
</dbReference>
<dbReference type="PIRSF" id="PIRSF017082">
    <property type="entry name" value="YflP"/>
    <property type="match status" value="1"/>
</dbReference>
<dbReference type="AlphaFoldDB" id="V8QRN5"/>
<dbReference type="Proteomes" id="UP000018733">
    <property type="component" value="Unassembled WGS sequence"/>
</dbReference>
<dbReference type="CDD" id="cd07012">
    <property type="entry name" value="PBP2_Bug_TTT"/>
    <property type="match status" value="1"/>
</dbReference>
<keyword evidence="4" id="KW-1185">Reference proteome</keyword>
<organism evidence="3 4">
    <name type="scientific">Advenella kashmirensis W13003</name>
    <dbReference type="NCBI Taxonomy" id="1424334"/>
    <lineage>
        <taxon>Bacteria</taxon>
        <taxon>Pseudomonadati</taxon>
        <taxon>Pseudomonadota</taxon>
        <taxon>Betaproteobacteria</taxon>
        <taxon>Burkholderiales</taxon>
        <taxon>Alcaligenaceae</taxon>
    </lineage>
</organism>
<feature type="signal peptide" evidence="2">
    <location>
        <begin position="1"/>
        <end position="28"/>
    </location>
</feature>
<dbReference type="Gene3D" id="3.40.190.10">
    <property type="entry name" value="Periplasmic binding protein-like II"/>
    <property type="match status" value="1"/>
</dbReference>
<dbReference type="Pfam" id="PF03401">
    <property type="entry name" value="TctC"/>
    <property type="match status" value="1"/>
</dbReference>
<gene>
    <name evidence="3" type="ORF">W822_07145</name>
</gene>
<sequence length="331" mass="35442">MSRFCWKPPGFACATLLWCVMFAAPVYAETSNTYPDKPITFVVPYPAGGVADQFARSMATELGNRLGQAVVVNNRAGANGNIGSAYAAKQPADGYTLLLGSTSTLAVNPHLYKDMGYDPIKDLQPVTLTHQMPNVLIVGKNTPYKTVADVVEAARREPGKIAFGSAGNGNSMHLAGELFQKQSRTKLMHVPYKGAPPALTDVMGGALPTMFINLPAVVGYAGSDKIRILAVAAPERSKSLPNVPTFKEAGVPGVESSVWNGILVRRGTPGAIVERLNKDIVAILQSASFREPLERQGYEVLSSTPDEFSALLQKDTRVMGEQVRNAGIHID</sequence>
<evidence type="ECO:0000256" key="2">
    <source>
        <dbReference type="SAM" id="SignalP"/>
    </source>
</evidence>
<comment type="caution">
    <text evidence="3">The sequence shown here is derived from an EMBL/GenBank/DDBJ whole genome shotgun (WGS) entry which is preliminary data.</text>
</comment>
<dbReference type="InterPro" id="IPR042100">
    <property type="entry name" value="Bug_dom1"/>
</dbReference>
<keyword evidence="2" id="KW-0732">Signal</keyword>
<dbReference type="HOGENOM" id="CLU_045683_0_0_4"/>
<dbReference type="PANTHER" id="PTHR42928">
    <property type="entry name" value="TRICARBOXYLATE-BINDING PROTEIN"/>
    <property type="match status" value="1"/>
</dbReference>
<dbReference type="RefSeq" id="WP_024004410.1">
    <property type="nucleotide sequence ID" value="NZ_KI650979.1"/>
</dbReference>
<evidence type="ECO:0000313" key="4">
    <source>
        <dbReference type="Proteomes" id="UP000018733"/>
    </source>
</evidence>
<dbReference type="PATRIC" id="fig|1424334.3.peg.1426"/>
<evidence type="ECO:0000313" key="3">
    <source>
        <dbReference type="EMBL" id="ETF02626.1"/>
    </source>
</evidence>
<dbReference type="eggNOG" id="COG3181">
    <property type="taxonomic scope" value="Bacteria"/>
</dbReference>
<accession>V8QRN5</accession>
<dbReference type="EMBL" id="AYXT01000009">
    <property type="protein sequence ID" value="ETF02626.1"/>
    <property type="molecule type" value="Genomic_DNA"/>
</dbReference>
<protein>
    <submittedName>
        <fullName evidence="3">MFS transporter</fullName>
    </submittedName>
</protein>
<comment type="similarity">
    <text evidence="1">Belongs to the UPF0065 (bug) family.</text>
</comment>
<dbReference type="Gene3D" id="3.40.190.150">
    <property type="entry name" value="Bordetella uptake gene, domain 1"/>
    <property type="match status" value="1"/>
</dbReference>
<feature type="chain" id="PRO_5004773014" evidence="2">
    <location>
        <begin position="29"/>
        <end position="331"/>
    </location>
</feature>
<dbReference type="PANTHER" id="PTHR42928:SF5">
    <property type="entry name" value="BLR1237 PROTEIN"/>
    <property type="match status" value="1"/>
</dbReference>
<dbReference type="STRING" id="1424334.W822_07145"/>
<evidence type="ECO:0000256" key="1">
    <source>
        <dbReference type="ARBA" id="ARBA00006987"/>
    </source>
</evidence>
<dbReference type="InterPro" id="IPR005064">
    <property type="entry name" value="BUG"/>
</dbReference>
<reference evidence="3 4" key="1">
    <citation type="journal article" date="2014" name="Genome Announc.">
        <title>Draft Genome Sequence of Advenella kashmirensis Strain W13003, a Polycyclic Aromatic Hydrocarbon-Degrading Bacterium.</title>
        <authorList>
            <person name="Wang X."/>
            <person name="Jin D."/>
            <person name="Zhou L."/>
            <person name="Wu L."/>
            <person name="An W."/>
            <person name="Zhao L."/>
        </authorList>
    </citation>
    <scope>NUCLEOTIDE SEQUENCE [LARGE SCALE GENOMIC DNA]</scope>
    <source>
        <strain evidence="3 4">W13003</strain>
    </source>
</reference>
<name>V8QRN5_9BURK</name>